<protein>
    <submittedName>
        <fullName evidence="2">Putative secreted protein</fullName>
    </submittedName>
</protein>
<comment type="caution">
    <text evidence="2">The sequence shown here is derived from an EMBL/GenBank/DDBJ whole genome shotgun (WGS) entry which is preliminary data.</text>
</comment>
<dbReference type="Proteomes" id="UP000011529">
    <property type="component" value="Unassembled WGS sequence"/>
</dbReference>
<dbReference type="AlphaFoldDB" id="M2A4B3"/>
<dbReference type="PROSITE" id="PS51257">
    <property type="entry name" value="PROKAR_LIPOPROTEIN"/>
    <property type="match status" value="1"/>
</dbReference>
<dbReference type="EMBL" id="ANMO01000216">
    <property type="protein sequence ID" value="EMB14391.1"/>
    <property type="molecule type" value="Genomic_DNA"/>
</dbReference>
<keyword evidence="1" id="KW-0732">Signal</keyword>
<proteinExistence type="predicted"/>
<dbReference type="RefSeq" id="WP_008660481.1">
    <property type="nucleotide sequence ID" value="NZ_ANMO01000216.1"/>
</dbReference>
<name>M2A4B3_9BACT</name>
<evidence type="ECO:0000313" key="2">
    <source>
        <dbReference type="EMBL" id="EMB14391.1"/>
    </source>
</evidence>
<gene>
    <name evidence="2" type="ORF">RE6C_04813</name>
</gene>
<accession>M2A4B3</accession>
<keyword evidence="3" id="KW-1185">Reference proteome</keyword>
<sequence>MSKFASILLLILVGCGSSGSPAIPPTEDDFVKNENGVGTAKVFGIHFRVDVDSNGASTKDSIKANFVSPEESHATKQFSFGDEITIQLDSVNESEVKFVLNTQDFGNLKVGDEVVIDDKRNVKVNGTARPSNDSDQSTIIP</sequence>
<feature type="chain" id="PRO_5004019932" evidence="1">
    <location>
        <begin position="23"/>
        <end position="141"/>
    </location>
</feature>
<evidence type="ECO:0000256" key="1">
    <source>
        <dbReference type="SAM" id="SignalP"/>
    </source>
</evidence>
<dbReference type="PATRIC" id="fig|1263867.3.peg.5169"/>
<evidence type="ECO:0000313" key="3">
    <source>
        <dbReference type="Proteomes" id="UP000011529"/>
    </source>
</evidence>
<organism evidence="2 3">
    <name type="scientific">Rhodopirellula europaea 6C</name>
    <dbReference type="NCBI Taxonomy" id="1263867"/>
    <lineage>
        <taxon>Bacteria</taxon>
        <taxon>Pseudomonadati</taxon>
        <taxon>Planctomycetota</taxon>
        <taxon>Planctomycetia</taxon>
        <taxon>Pirellulales</taxon>
        <taxon>Pirellulaceae</taxon>
        <taxon>Rhodopirellula</taxon>
    </lineage>
</organism>
<reference evidence="2" key="2">
    <citation type="journal article" date="2013" name="Mar. Genomics">
        <title>Expression of sulfatases in Rhodopirellula baltica and the diversity of sulfatases in the genus Rhodopirellula.</title>
        <authorList>
            <person name="Wegner C.E."/>
            <person name="Richter-Heitmann T."/>
            <person name="Klindworth A."/>
            <person name="Klockow C."/>
            <person name="Richter M."/>
            <person name="Achstetter T."/>
            <person name="Glockner F.O."/>
            <person name="Harder J."/>
        </authorList>
    </citation>
    <scope>NUCLEOTIDE SEQUENCE [LARGE SCALE GENOMIC DNA]</scope>
    <source>
        <strain evidence="2">6C</strain>
    </source>
</reference>
<reference evidence="2" key="1">
    <citation type="submission" date="2012-11" db="EMBL/GenBank/DDBJ databases">
        <title>Permanent draft genomes of Rhodopirellula europaea strain SH398 and 6C.</title>
        <authorList>
            <person name="Richter M."/>
            <person name="Richter-Heitmann T."/>
            <person name="Frank C."/>
            <person name="Harder J."/>
            <person name="Glockner F.O."/>
        </authorList>
    </citation>
    <scope>NUCLEOTIDE SEQUENCE</scope>
    <source>
        <strain evidence="2">6C</strain>
    </source>
</reference>
<feature type="signal peptide" evidence="1">
    <location>
        <begin position="1"/>
        <end position="22"/>
    </location>
</feature>